<dbReference type="PANTHER" id="PTHR23513">
    <property type="entry name" value="INTEGRAL MEMBRANE EFFLUX PROTEIN-RELATED"/>
    <property type="match status" value="1"/>
</dbReference>
<feature type="transmembrane region" description="Helical" evidence="8">
    <location>
        <begin position="148"/>
        <end position="169"/>
    </location>
</feature>
<reference evidence="10" key="1">
    <citation type="journal article" date="2019" name="Int. J. Syst. Evol. Microbiol.">
        <title>The Global Catalogue of Microorganisms (GCM) 10K type strain sequencing project: providing services to taxonomists for standard genome sequencing and annotation.</title>
        <authorList>
            <consortium name="The Broad Institute Genomics Platform"/>
            <consortium name="The Broad Institute Genome Sequencing Center for Infectious Disease"/>
            <person name="Wu L."/>
            <person name="Ma J."/>
        </authorList>
    </citation>
    <scope>NUCLEOTIDE SEQUENCE [LARGE SCALE GENOMIC DNA]</scope>
    <source>
        <strain evidence="10">CGMCC 4.7177</strain>
    </source>
</reference>
<dbReference type="InterPro" id="IPR011701">
    <property type="entry name" value="MFS"/>
</dbReference>
<feature type="transmembrane region" description="Helical" evidence="8">
    <location>
        <begin position="340"/>
        <end position="373"/>
    </location>
</feature>
<evidence type="ECO:0000256" key="3">
    <source>
        <dbReference type="ARBA" id="ARBA00022475"/>
    </source>
</evidence>
<evidence type="ECO:0000256" key="7">
    <source>
        <dbReference type="SAM" id="MobiDB-lite"/>
    </source>
</evidence>
<name>A0ABV9B2T3_9ACTN</name>
<comment type="caution">
    <text evidence="9">The sequence shown here is derived from an EMBL/GenBank/DDBJ whole genome shotgun (WGS) entry which is preliminary data.</text>
</comment>
<feature type="transmembrane region" description="Helical" evidence="8">
    <location>
        <begin position="379"/>
        <end position="399"/>
    </location>
</feature>
<keyword evidence="4 8" id="KW-0812">Transmembrane</keyword>
<keyword evidence="2" id="KW-0813">Transport</keyword>
<dbReference type="SUPFAM" id="SSF103473">
    <property type="entry name" value="MFS general substrate transporter"/>
    <property type="match status" value="1"/>
</dbReference>
<dbReference type="EMBL" id="JBHSFK010000045">
    <property type="protein sequence ID" value="MFC4506575.1"/>
    <property type="molecule type" value="Genomic_DNA"/>
</dbReference>
<evidence type="ECO:0000256" key="1">
    <source>
        <dbReference type="ARBA" id="ARBA00004429"/>
    </source>
</evidence>
<proteinExistence type="predicted"/>
<feature type="transmembrane region" description="Helical" evidence="8">
    <location>
        <begin position="315"/>
        <end position="333"/>
    </location>
</feature>
<feature type="transmembrane region" description="Helical" evidence="8">
    <location>
        <begin position="288"/>
        <end position="309"/>
    </location>
</feature>
<dbReference type="Pfam" id="PF07690">
    <property type="entry name" value="MFS_1"/>
    <property type="match status" value="1"/>
</dbReference>
<feature type="transmembrane region" description="Helical" evidence="8">
    <location>
        <begin position="254"/>
        <end position="276"/>
    </location>
</feature>
<dbReference type="InterPro" id="IPR036259">
    <property type="entry name" value="MFS_trans_sf"/>
</dbReference>
<accession>A0ABV9B2T3</accession>
<dbReference type="Gene3D" id="1.20.1250.20">
    <property type="entry name" value="MFS general substrate transporter like domains"/>
    <property type="match status" value="1"/>
</dbReference>
<organism evidence="9 10">
    <name type="scientific">Streptomyces vulcanius</name>
    <dbReference type="NCBI Taxonomy" id="1441876"/>
    <lineage>
        <taxon>Bacteria</taxon>
        <taxon>Bacillati</taxon>
        <taxon>Actinomycetota</taxon>
        <taxon>Actinomycetes</taxon>
        <taxon>Kitasatosporales</taxon>
        <taxon>Streptomycetaceae</taxon>
        <taxon>Streptomyces</taxon>
    </lineage>
</organism>
<dbReference type="RefSeq" id="WP_381184632.1">
    <property type="nucleotide sequence ID" value="NZ_JBHSFK010000045.1"/>
</dbReference>
<evidence type="ECO:0000313" key="10">
    <source>
        <dbReference type="Proteomes" id="UP001595839"/>
    </source>
</evidence>
<evidence type="ECO:0000313" key="9">
    <source>
        <dbReference type="EMBL" id="MFC4506575.1"/>
    </source>
</evidence>
<dbReference type="PANTHER" id="PTHR23513:SF9">
    <property type="entry name" value="ENTEROBACTIN EXPORTER ENTS"/>
    <property type="match status" value="1"/>
</dbReference>
<evidence type="ECO:0000256" key="4">
    <source>
        <dbReference type="ARBA" id="ARBA00022692"/>
    </source>
</evidence>
<dbReference type="Proteomes" id="UP001595839">
    <property type="component" value="Unassembled WGS sequence"/>
</dbReference>
<feature type="transmembrane region" description="Helical" evidence="8">
    <location>
        <begin position="76"/>
        <end position="98"/>
    </location>
</feature>
<keyword evidence="10" id="KW-1185">Reference proteome</keyword>
<evidence type="ECO:0000256" key="5">
    <source>
        <dbReference type="ARBA" id="ARBA00022989"/>
    </source>
</evidence>
<feature type="region of interest" description="Disordered" evidence="7">
    <location>
        <begin position="406"/>
        <end position="432"/>
    </location>
</feature>
<gene>
    <name evidence="9" type="ORF">ACFPIH_45240</name>
</gene>
<keyword evidence="5 8" id="KW-1133">Transmembrane helix</keyword>
<comment type="subcellular location">
    <subcellularLocation>
        <location evidence="1">Cell inner membrane</location>
        <topology evidence="1">Multi-pass membrane protein</topology>
    </subcellularLocation>
</comment>
<evidence type="ECO:0000256" key="2">
    <source>
        <dbReference type="ARBA" id="ARBA00022448"/>
    </source>
</evidence>
<sequence>MPLFPHRRAFLRRPPLMRAADALATAVTTYAVPLLVLTTTGSTALTGVAFLLEWLPRLAAFTIGGPLVDRYRADRVFRAATTCRGMLLVASALTLLVLPGGGTAATATVMAVGALSGLLAQASFVAVETLGAQASRAAVDQAHRVQSVQISIDQGALLIGPLLGGLLLLAGPSTLLAVVAALSVSAALLTEPLPGTSVAGNGPDRQSVAASLRTGWRTVRAIPALGWLVTGLIASNLAVAVAQASAPITVLHTYGASSLAVGAVWSAAGVVALGAVAASRRLIDRHGLWPVGAAAAATACLACFATALAPGLSSYAVTIGVLMAGEGALTVVLRTLRARLIPAAVFGSTLSVTIVLVVVSMPVAGALVAVLPAGALPGLLLACAVLQGAAMALAFRGLWRHRASYAPSRPAADPTATDSPTATRADTAPHAA</sequence>
<evidence type="ECO:0000256" key="6">
    <source>
        <dbReference type="ARBA" id="ARBA00023136"/>
    </source>
</evidence>
<protein>
    <submittedName>
        <fullName evidence="9">MFS transporter</fullName>
    </submittedName>
</protein>
<feature type="compositionally biased region" description="Low complexity" evidence="7">
    <location>
        <begin position="410"/>
        <end position="432"/>
    </location>
</feature>
<feature type="transmembrane region" description="Helical" evidence="8">
    <location>
        <begin position="221"/>
        <end position="242"/>
    </location>
</feature>
<keyword evidence="6 8" id="KW-0472">Membrane</keyword>
<evidence type="ECO:0000256" key="8">
    <source>
        <dbReference type="SAM" id="Phobius"/>
    </source>
</evidence>
<keyword evidence="3" id="KW-1003">Cell membrane</keyword>